<dbReference type="InterPro" id="IPR018060">
    <property type="entry name" value="HTH_AraC"/>
</dbReference>
<feature type="domain" description="HTH araC/xylS-type" evidence="4">
    <location>
        <begin position="201"/>
        <end position="306"/>
    </location>
</feature>
<evidence type="ECO:0000256" key="1">
    <source>
        <dbReference type="ARBA" id="ARBA00023015"/>
    </source>
</evidence>
<evidence type="ECO:0000313" key="6">
    <source>
        <dbReference type="Proteomes" id="UP000570474"/>
    </source>
</evidence>
<evidence type="ECO:0000313" key="5">
    <source>
        <dbReference type="EMBL" id="NLR67578.1"/>
    </source>
</evidence>
<dbReference type="RefSeq" id="WP_168873530.1">
    <property type="nucleotide sequence ID" value="NZ_JABAIA010000003.1"/>
</dbReference>
<name>A0A847S3A4_9BACT</name>
<accession>A0A847S3A4</accession>
<dbReference type="InterPro" id="IPR009057">
    <property type="entry name" value="Homeodomain-like_sf"/>
</dbReference>
<comment type="caution">
    <text evidence="5">The sequence shown here is derived from an EMBL/GenBank/DDBJ whole genome shotgun (WGS) entry which is preliminary data.</text>
</comment>
<dbReference type="Pfam" id="PF12833">
    <property type="entry name" value="HTH_18"/>
    <property type="match status" value="1"/>
</dbReference>
<keyword evidence="2" id="KW-0238">DNA-binding</keyword>
<proteinExistence type="predicted"/>
<reference evidence="5 6" key="1">
    <citation type="submission" date="2020-04" db="EMBL/GenBank/DDBJ databases">
        <authorList>
            <person name="Yin C."/>
        </authorList>
    </citation>
    <scope>NUCLEOTIDE SEQUENCE [LARGE SCALE GENOMIC DNA]</scope>
    <source>
        <strain evidence="5 6">Ae27</strain>
    </source>
</reference>
<keyword evidence="1" id="KW-0805">Transcription regulation</keyword>
<dbReference type="PANTHER" id="PTHR43280:SF32">
    <property type="entry name" value="TRANSCRIPTIONAL REGULATORY PROTEIN"/>
    <property type="match status" value="1"/>
</dbReference>
<dbReference type="Gene3D" id="1.10.10.60">
    <property type="entry name" value="Homeodomain-like"/>
    <property type="match status" value="1"/>
</dbReference>
<dbReference type="SUPFAM" id="SSF46689">
    <property type="entry name" value="Homeodomain-like"/>
    <property type="match status" value="1"/>
</dbReference>
<dbReference type="SMART" id="SM00342">
    <property type="entry name" value="HTH_ARAC"/>
    <property type="match status" value="1"/>
</dbReference>
<evidence type="ECO:0000256" key="3">
    <source>
        <dbReference type="ARBA" id="ARBA00023163"/>
    </source>
</evidence>
<sequence>MAGNPPLKVKGIHGLSQLRSLPEAKHPLISVVNIADLTDGTRSSDITMTTDFYFISMSRFTQACLKMRYGQQEYDFDKGVMSFMAPGRVFSFNACREDEINQSGWLLLLHPDFLWRHPLAPKIKQYEFFDYSVNEALFLSEEEEQTVCGLFRNIEREYQANIDQFSQGIIISLIETLLGYAERFYQRQFITRKITHHGIVDQLEALLEKAFTPEVLEEKGIPTVKDISGQLNISPNYLSGLLKTLTGNSTQQHIQEKLIEKAKERLTMTDLSVNEIAFELGFEYPQSFSKLFKTKTNISPLEFRKASRF</sequence>
<protein>
    <submittedName>
        <fullName evidence="5">Helix-turn-helix transcriptional regulator</fullName>
    </submittedName>
</protein>
<organism evidence="5 6">
    <name type="scientific">Chitinophaga varians</name>
    <dbReference type="NCBI Taxonomy" id="2202339"/>
    <lineage>
        <taxon>Bacteria</taxon>
        <taxon>Pseudomonadati</taxon>
        <taxon>Bacteroidota</taxon>
        <taxon>Chitinophagia</taxon>
        <taxon>Chitinophagales</taxon>
        <taxon>Chitinophagaceae</taxon>
        <taxon>Chitinophaga</taxon>
    </lineage>
</organism>
<dbReference type="EMBL" id="JABAIA010000003">
    <property type="protein sequence ID" value="NLR67578.1"/>
    <property type="molecule type" value="Genomic_DNA"/>
</dbReference>
<gene>
    <name evidence="5" type="ORF">HGH92_24955</name>
</gene>
<keyword evidence="6" id="KW-1185">Reference proteome</keyword>
<evidence type="ECO:0000259" key="4">
    <source>
        <dbReference type="PROSITE" id="PS01124"/>
    </source>
</evidence>
<keyword evidence="3" id="KW-0804">Transcription</keyword>
<evidence type="ECO:0000256" key="2">
    <source>
        <dbReference type="ARBA" id="ARBA00023125"/>
    </source>
</evidence>
<dbReference type="PANTHER" id="PTHR43280">
    <property type="entry name" value="ARAC-FAMILY TRANSCRIPTIONAL REGULATOR"/>
    <property type="match status" value="1"/>
</dbReference>
<dbReference type="PROSITE" id="PS01124">
    <property type="entry name" value="HTH_ARAC_FAMILY_2"/>
    <property type="match status" value="1"/>
</dbReference>
<dbReference type="GO" id="GO:0003700">
    <property type="term" value="F:DNA-binding transcription factor activity"/>
    <property type="evidence" value="ECO:0007669"/>
    <property type="project" value="InterPro"/>
</dbReference>
<dbReference type="GO" id="GO:0043565">
    <property type="term" value="F:sequence-specific DNA binding"/>
    <property type="evidence" value="ECO:0007669"/>
    <property type="project" value="InterPro"/>
</dbReference>
<dbReference type="Proteomes" id="UP000570474">
    <property type="component" value="Unassembled WGS sequence"/>
</dbReference>
<dbReference type="AlphaFoldDB" id="A0A847S3A4"/>